<reference evidence="4 5" key="1">
    <citation type="journal article" date="2011" name="J. Bacteriol.">
        <title>Genome sequence of Chthoniobacter flavus Ellin428, an aerobic heterotrophic soil bacterium.</title>
        <authorList>
            <person name="Kant R."/>
            <person name="van Passel M.W."/>
            <person name="Palva A."/>
            <person name="Lucas S."/>
            <person name="Lapidus A."/>
            <person name="Glavina Del Rio T."/>
            <person name="Dalin E."/>
            <person name="Tice H."/>
            <person name="Bruce D."/>
            <person name="Goodwin L."/>
            <person name="Pitluck S."/>
            <person name="Larimer F.W."/>
            <person name="Land M.L."/>
            <person name="Hauser L."/>
            <person name="Sangwan P."/>
            <person name="de Vos W.M."/>
            <person name="Janssen P.H."/>
            <person name="Smidt H."/>
        </authorList>
    </citation>
    <scope>NUCLEOTIDE SEQUENCE [LARGE SCALE GENOMIC DNA]</scope>
    <source>
        <strain evidence="4 5">Ellin428</strain>
    </source>
</reference>
<dbReference type="Gene3D" id="3.20.20.80">
    <property type="entry name" value="Glycosidases"/>
    <property type="match status" value="1"/>
</dbReference>
<dbReference type="STRING" id="497964.CfE428DRAFT_5068"/>
<dbReference type="AlphaFoldDB" id="B4D828"/>
<dbReference type="InterPro" id="IPR001547">
    <property type="entry name" value="Glyco_hydro_5"/>
</dbReference>
<sequence length="752" mass="83065">MKSSSPFRCQILTALGALLLFAATGPYYVLGDDSVNFISNGNFESDHKTPGWPDDWGRAKDKTISWEKEGDNHFLRLHSEQAGQTVMAYREIAVPDGTKALELKWRWRVTDLKPGKQSWFDARIMMDFKNDAGQKVKPSPAAPYLRKSTDGWVQGSVHFLVPDGARTLQFMPALFQVESGTMDLDDIVLAPVDAAPLQKAAAEAAAATAAKIAKLTEARRAKAKAAVQSDGSLIANGNLEVDAKGKGWPDGWGSAKSQTIAWEKEGDNHFLRLQTSEPGKGTMLYRTVDIPTGVEALTLSWRQRITGLKKGKLPWNDARIMMDFLDGAGHKLAQKPSPPYSGKDTKGWEDKSTTFLVPKEAVTLVIMPSLFQVSAGTFDLDDISLKPAEAAPLIAAAKAAAEAEKKAYLAPETPNTAKWPEELHVEGKQVLNKDGKPVWLQGMNVVSLEFLLRGDHLLKSIEVGIDDWKANIIRLPVKGDYWLGRSPEQTDGGVAYRALVDSAITLAANHGAYVLLDLHRFGSPKQDDIDFWKDAGAKYKNHPAVIFDLFNEPHGTTWEIWRNGGFIAEKKKAADEDSFLTPEDKAKAAKGYQGVGMQALLNTVREVGAKNVVVVGGLDWSYDLSGIANGFALEDKGGNGIIYASHIYPWKRDWKDKALAVVDKYPLLLGEVGADIHKMDFIPKEAQEDPYTWVPDMLGLIQKYKLHWTGFSFHPKASPVMIEDWSYKPTPYWGAFAKRALAGEKFELQKMR</sequence>
<comment type="caution">
    <text evidence="4">The sequence shown here is derived from an EMBL/GenBank/DDBJ whole genome shotgun (WGS) entry which is preliminary data.</text>
</comment>
<dbReference type="PANTHER" id="PTHR34142">
    <property type="entry name" value="ENDO-BETA-1,4-GLUCANASE A"/>
    <property type="match status" value="1"/>
</dbReference>
<feature type="domain" description="Glycoside hydrolase family 5" evidence="3">
    <location>
        <begin position="432"/>
        <end position="716"/>
    </location>
</feature>
<dbReference type="InParanoid" id="B4D828"/>
<dbReference type="PANTHER" id="PTHR34142:SF1">
    <property type="entry name" value="GLYCOSIDE HYDROLASE FAMILY 5 DOMAIN-CONTAINING PROTEIN"/>
    <property type="match status" value="1"/>
</dbReference>
<dbReference type="SUPFAM" id="SSF51445">
    <property type="entry name" value="(Trans)glycosidases"/>
    <property type="match status" value="1"/>
</dbReference>
<evidence type="ECO:0000256" key="1">
    <source>
        <dbReference type="ARBA" id="ARBA00022801"/>
    </source>
</evidence>
<dbReference type="GO" id="GO:0004553">
    <property type="term" value="F:hydrolase activity, hydrolyzing O-glycosyl compounds"/>
    <property type="evidence" value="ECO:0007669"/>
    <property type="project" value="InterPro"/>
</dbReference>
<accession>B4D828</accession>
<name>B4D828_9BACT</name>
<dbReference type="InterPro" id="IPR018087">
    <property type="entry name" value="Glyco_hydro_5_CS"/>
</dbReference>
<dbReference type="Pfam" id="PF00150">
    <property type="entry name" value="Cellulase"/>
    <property type="match status" value="1"/>
</dbReference>
<dbReference type="GO" id="GO:0009251">
    <property type="term" value="P:glucan catabolic process"/>
    <property type="evidence" value="ECO:0007669"/>
    <property type="project" value="TreeGrafter"/>
</dbReference>
<dbReference type="eggNOG" id="COG2730">
    <property type="taxonomic scope" value="Bacteria"/>
</dbReference>
<gene>
    <name evidence="4" type="ORF">CfE428DRAFT_5068</name>
</gene>
<protein>
    <submittedName>
        <fullName evidence="4">Glycoside hydrolase family 5</fullName>
    </submittedName>
</protein>
<proteinExistence type="predicted"/>
<keyword evidence="5" id="KW-1185">Reference proteome</keyword>
<keyword evidence="2" id="KW-0326">Glycosidase</keyword>
<dbReference type="Proteomes" id="UP000005824">
    <property type="component" value="Unassembled WGS sequence"/>
</dbReference>
<dbReference type="InterPro" id="IPR017853">
    <property type="entry name" value="GH"/>
</dbReference>
<evidence type="ECO:0000259" key="3">
    <source>
        <dbReference type="Pfam" id="PF00150"/>
    </source>
</evidence>
<evidence type="ECO:0000313" key="5">
    <source>
        <dbReference type="Proteomes" id="UP000005824"/>
    </source>
</evidence>
<dbReference type="EMBL" id="ABVL01000020">
    <property type="protein sequence ID" value="EDY17382.1"/>
    <property type="molecule type" value="Genomic_DNA"/>
</dbReference>
<organism evidence="4 5">
    <name type="scientific">Chthoniobacter flavus Ellin428</name>
    <dbReference type="NCBI Taxonomy" id="497964"/>
    <lineage>
        <taxon>Bacteria</taxon>
        <taxon>Pseudomonadati</taxon>
        <taxon>Verrucomicrobiota</taxon>
        <taxon>Spartobacteria</taxon>
        <taxon>Chthoniobacterales</taxon>
        <taxon>Chthoniobacteraceae</taxon>
        <taxon>Chthoniobacter</taxon>
    </lineage>
</organism>
<dbReference type="PROSITE" id="PS00659">
    <property type="entry name" value="GLYCOSYL_HYDROL_F5"/>
    <property type="match status" value="1"/>
</dbReference>
<evidence type="ECO:0000256" key="2">
    <source>
        <dbReference type="ARBA" id="ARBA00023295"/>
    </source>
</evidence>
<keyword evidence="1 4" id="KW-0378">Hydrolase</keyword>
<evidence type="ECO:0000313" key="4">
    <source>
        <dbReference type="EMBL" id="EDY17382.1"/>
    </source>
</evidence>
<dbReference type="Gene3D" id="2.60.120.260">
    <property type="entry name" value="Galactose-binding domain-like"/>
    <property type="match status" value="2"/>
</dbReference>
<dbReference type="RefSeq" id="WP_006982389.1">
    <property type="nucleotide sequence ID" value="NZ_ABVL01000020.1"/>
</dbReference>